<dbReference type="AlphaFoldDB" id="A0A811KV31"/>
<organism evidence="1 2">
    <name type="scientific">Bursaphelenchus okinawaensis</name>
    <dbReference type="NCBI Taxonomy" id="465554"/>
    <lineage>
        <taxon>Eukaryota</taxon>
        <taxon>Metazoa</taxon>
        <taxon>Ecdysozoa</taxon>
        <taxon>Nematoda</taxon>
        <taxon>Chromadorea</taxon>
        <taxon>Rhabditida</taxon>
        <taxon>Tylenchina</taxon>
        <taxon>Tylenchomorpha</taxon>
        <taxon>Aphelenchoidea</taxon>
        <taxon>Aphelenchoididae</taxon>
        <taxon>Bursaphelenchus</taxon>
    </lineage>
</organism>
<reference evidence="1" key="1">
    <citation type="submission" date="2020-09" db="EMBL/GenBank/DDBJ databases">
        <authorList>
            <person name="Kikuchi T."/>
        </authorList>
    </citation>
    <scope>NUCLEOTIDE SEQUENCE</scope>
    <source>
        <strain evidence="1">SH1</strain>
    </source>
</reference>
<dbReference type="Proteomes" id="UP000783686">
    <property type="component" value="Unassembled WGS sequence"/>
</dbReference>
<evidence type="ECO:0000313" key="1">
    <source>
        <dbReference type="EMBL" id="CAD5219660.1"/>
    </source>
</evidence>
<keyword evidence="2" id="KW-1185">Reference proteome</keyword>
<name>A0A811KV31_9BILA</name>
<dbReference type="OrthoDB" id="10442330at2759"/>
<dbReference type="EMBL" id="CAJFCW020000004">
    <property type="protein sequence ID" value="CAG9112750.1"/>
    <property type="molecule type" value="Genomic_DNA"/>
</dbReference>
<protein>
    <submittedName>
        <fullName evidence="1">Uncharacterized protein</fullName>
    </submittedName>
</protein>
<dbReference type="Proteomes" id="UP000614601">
    <property type="component" value="Unassembled WGS sequence"/>
</dbReference>
<proteinExistence type="predicted"/>
<accession>A0A811KV31</accession>
<gene>
    <name evidence="1" type="ORF">BOKJ2_LOCUS8555</name>
</gene>
<comment type="caution">
    <text evidence="1">The sequence shown here is derived from an EMBL/GenBank/DDBJ whole genome shotgun (WGS) entry which is preliminary data.</text>
</comment>
<evidence type="ECO:0000313" key="2">
    <source>
        <dbReference type="Proteomes" id="UP000614601"/>
    </source>
</evidence>
<sequence>MGGSNPLPKLSLPLALKKLPSTALVSPERAPVSKEKNLDSEDFQQSLGVTFDYESYFKKKRDKCCAKRYDAALTFTTGLESFVMQMVKDSKKINRLLRPKQPPIAPKCSVCDLFTLEERTTVYFYLWSDKKGDGMSISWNEVSRNPVRDMGNGQYSSGPVKLCNECVKTMRWSQQRVEWHHVRGSLKHQKFQELPTICGLYNQLQTAMRLVHFCTIEYNLNVLRLTSSQLLQLEANLQVHRDSVERAGKEIMEQRSLPSLTGNGHELLLYSNIRMYSAYFLQETRRDLSEASQKAEKPEPTASWIRRHLLCA</sequence>
<dbReference type="EMBL" id="CAJFDH010000004">
    <property type="protein sequence ID" value="CAD5219660.1"/>
    <property type="molecule type" value="Genomic_DNA"/>
</dbReference>